<dbReference type="AlphaFoldDB" id="A0AAD2GV24"/>
<dbReference type="Pfam" id="PF14226">
    <property type="entry name" value="DIOX_N"/>
    <property type="match status" value="1"/>
</dbReference>
<accession>A0AAD2GV24</accession>
<dbReference type="PRINTS" id="PR00682">
    <property type="entry name" value="IPNSYNTHASE"/>
</dbReference>
<dbReference type="PANTHER" id="PTHR47990">
    <property type="entry name" value="2-OXOGLUTARATE (2OG) AND FE(II)-DEPENDENT OXYGENASE SUPERFAMILY PROTEIN-RELATED"/>
    <property type="match status" value="1"/>
</dbReference>
<reference evidence="3" key="1">
    <citation type="submission" date="2023-11" db="EMBL/GenBank/DDBJ databases">
        <authorList>
            <person name="De Vega J J."/>
            <person name="De Vega J J."/>
        </authorList>
    </citation>
    <scope>NUCLEOTIDE SEQUENCE</scope>
</reference>
<dbReference type="Gene3D" id="2.60.120.330">
    <property type="entry name" value="B-lactam Antibiotic, Isopenicillin N Synthase, Chain"/>
    <property type="match status" value="1"/>
</dbReference>
<proteinExistence type="inferred from homology"/>
<gene>
    <name evidence="3" type="ORF">MYCIT1_LOCUS4013</name>
</gene>
<dbReference type="InterPro" id="IPR005123">
    <property type="entry name" value="Oxoglu/Fe-dep_dioxygenase_dom"/>
</dbReference>
<dbReference type="EMBL" id="CAVNYO010000048">
    <property type="protein sequence ID" value="CAK5264106.1"/>
    <property type="molecule type" value="Genomic_DNA"/>
</dbReference>
<evidence type="ECO:0000256" key="1">
    <source>
        <dbReference type="RuleBase" id="RU003682"/>
    </source>
</evidence>
<dbReference type="GO" id="GO:0016491">
    <property type="term" value="F:oxidoreductase activity"/>
    <property type="evidence" value="ECO:0007669"/>
    <property type="project" value="UniProtKB-KW"/>
</dbReference>
<keyword evidence="1" id="KW-0408">Iron</keyword>
<protein>
    <recommendedName>
        <fullName evidence="2">Fe2OG dioxygenase domain-containing protein</fullName>
    </recommendedName>
</protein>
<dbReference type="PROSITE" id="PS51471">
    <property type="entry name" value="FE2OG_OXY"/>
    <property type="match status" value="1"/>
</dbReference>
<evidence type="ECO:0000313" key="3">
    <source>
        <dbReference type="EMBL" id="CAK5264106.1"/>
    </source>
</evidence>
<dbReference type="GO" id="GO:0046872">
    <property type="term" value="F:metal ion binding"/>
    <property type="evidence" value="ECO:0007669"/>
    <property type="project" value="UniProtKB-KW"/>
</dbReference>
<evidence type="ECO:0000259" key="2">
    <source>
        <dbReference type="PROSITE" id="PS51471"/>
    </source>
</evidence>
<keyword evidence="1" id="KW-0560">Oxidoreductase</keyword>
<name>A0AAD2GV24_9AGAR</name>
<comment type="caution">
    <text evidence="3">The sequence shown here is derived from an EMBL/GenBank/DDBJ whole genome shotgun (WGS) entry which is preliminary data.</text>
</comment>
<keyword evidence="1" id="KW-0479">Metal-binding</keyword>
<dbReference type="InterPro" id="IPR044861">
    <property type="entry name" value="IPNS-like_FE2OG_OXY"/>
</dbReference>
<sequence length="376" mass="42864">MDTLRRLLQSWYAKPAFPDPPVYVAPPTTQEHLEYADLAIIDLAQATTLAGRKALAGQLVAAMRAQGFFYAVNHGYTADQTNRMFSIADLTLDEVGEEEKLRYCARSGHTYEGYKPRKTWHIDGVGDQIEQYTVGQHVLAREHPTALRPYLPELDAFSRHNTFNILHPVLRLMALGLELPEETLVQQHSYDSPSESSVRFMKYYPYSEEEEKLKKNVWLKGHTDIGSVTVLWSQPVGGLQILSPDGKWRWVRHMENAVVINAGDVMTFLCGGFYPATRHRVVRPPEDQLTRPRLGVFFFALANDDVKLVPHQTQSPVLQRVGVQRLCEDGDAPTMEQWRKTRVMQYGSKQVELVKSETEEGVEEEMVGNVKVKYFN</sequence>
<dbReference type="InterPro" id="IPR027443">
    <property type="entry name" value="IPNS-like_sf"/>
</dbReference>
<organism evidence="3 4">
    <name type="scientific">Mycena citricolor</name>
    <dbReference type="NCBI Taxonomy" id="2018698"/>
    <lineage>
        <taxon>Eukaryota</taxon>
        <taxon>Fungi</taxon>
        <taxon>Dikarya</taxon>
        <taxon>Basidiomycota</taxon>
        <taxon>Agaricomycotina</taxon>
        <taxon>Agaricomycetes</taxon>
        <taxon>Agaricomycetidae</taxon>
        <taxon>Agaricales</taxon>
        <taxon>Marasmiineae</taxon>
        <taxon>Mycenaceae</taxon>
        <taxon>Mycena</taxon>
    </lineage>
</organism>
<dbReference type="SUPFAM" id="SSF51197">
    <property type="entry name" value="Clavaminate synthase-like"/>
    <property type="match status" value="1"/>
</dbReference>
<dbReference type="Pfam" id="PF03171">
    <property type="entry name" value="2OG-FeII_Oxy"/>
    <property type="match status" value="1"/>
</dbReference>
<keyword evidence="4" id="KW-1185">Reference proteome</keyword>
<evidence type="ECO:0000313" key="4">
    <source>
        <dbReference type="Proteomes" id="UP001295794"/>
    </source>
</evidence>
<feature type="domain" description="Fe2OG dioxygenase" evidence="2">
    <location>
        <begin position="194"/>
        <end position="302"/>
    </location>
</feature>
<comment type="similarity">
    <text evidence="1">Belongs to the iron/ascorbate-dependent oxidoreductase family.</text>
</comment>
<dbReference type="Proteomes" id="UP001295794">
    <property type="component" value="Unassembled WGS sequence"/>
</dbReference>
<dbReference type="InterPro" id="IPR050231">
    <property type="entry name" value="Iron_ascorbate_oxido_reductase"/>
</dbReference>
<dbReference type="InterPro" id="IPR026992">
    <property type="entry name" value="DIOX_N"/>
</dbReference>